<sequence length="88" mass="9878">MTSSGSCPSSSRGDKNSEQCQPARTLRVKNYDLYIKDKVEFSYNFFKISQNLTALSTDAFVETDFSIVQNIATFPPKAPETKTQEKVT</sequence>
<feature type="compositionally biased region" description="Low complexity" evidence="1">
    <location>
        <begin position="1"/>
        <end position="11"/>
    </location>
</feature>
<evidence type="ECO:0000313" key="3">
    <source>
        <dbReference type="Proteomes" id="UP000747542"/>
    </source>
</evidence>
<comment type="caution">
    <text evidence="2">The sequence shown here is derived from an EMBL/GenBank/DDBJ whole genome shotgun (WGS) entry which is preliminary data.</text>
</comment>
<keyword evidence="3" id="KW-1185">Reference proteome</keyword>
<protein>
    <submittedName>
        <fullName evidence="2">Uncharacterized protein</fullName>
    </submittedName>
</protein>
<dbReference type="AlphaFoldDB" id="A0A8J5JEQ0"/>
<feature type="region of interest" description="Disordered" evidence="1">
    <location>
        <begin position="1"/>
        <end position="21"/>
    </location>
</feature>
<dbReference type="EMBL" id="JAHLQT010038600">
    <property type="protein sequence ID" value="KAG7156837.1"/>
    <property type="molecule type" value="Genomic_DNA"/>
</dbReference>
<accession>A0A8J5JEQ0</accession>
<evidence type="ECO:0000313" key="2">
    <source>
        <dbReference type="EMBL" id="KAG7156837.1"/>
    </source>
</evidence>
<name>A0A8J5JEQ0_HOMAM</name>
<proteinExistence type="predicted"/>
<gene>
    <name evidence="2" type="ORF">Hamer_G024058</name>
</gene>
<dbReference type="Proteomes" id="UP000747542">
    <property type="component" value="Unassembled WGS sequence"/>
</dbReference>
<organism evidence="2 3">
    <name type="scientific">Homarus americanus</name>
    <name type="common">American lobster</name>
    <dbReference type="NCBI Taxonomy" id="6706"/>
    <lineage>
        <taxon>Eukaryota</taxon>
        <taxon>Metazoa</taxon>
        <taxon>Ecdysozoa</taxon>
        <taxon>Arthropoda</taxon>
        <taxon>Crustacea</taxon>
        <taxon>Multicrustacea</taxon>
        <taxon>Malacostraca</taxon>
        <taxon>Eumalacostraca</taxon>
        <taxon>Eucarida</taxon>
        <taxon>Decapoda</taxon>
        <taxon>Pleocyemata</taxon>
        <taxon>Astacidea</taxon>
        <taxon>Nephropoidea</taxon>
        <taxon>Nephropidae</taxon>
        <taxon>Homarus</taxon>
    </lineage>
</organism>
<reference evidence="2" key="1">
    <citation type="journal article" date="2021" name="Sci. Adv.">
        <title>The American lobster genome reveals insights on longevity, neural, and immune adaptations.</title>
        <authorList>
            <person name="Polinski J.M."/>
            <person name="Zimin A.V."/>
            <person name="Clark K.F."/>
            <person name="Kohn A.B."/>
            <person name="Sadowski N."/>
            <person name="Timp W."/>
            <person name="Ptitsyn A."/>
            <person name="Khanna P."/>
            <person name="Romanova D.Y."/>
            <person name="Williams P."/>
            <person name="Greenwood S.J."/>
            <person name="Moroz L.L."/>
            <person name="Walt D.R."/>
            <person name="Bodnar A.G."/>
        </authorList>
    </citation>
    <scope>NUCLEOTIDE SEQUENCE</scope>
    <source>
        <strain evidence="2">GMGI-L3</strain>
    </source>
</reference>
<evidence type="ECO:0000256" key="1">
    <source>
        <dbReference type="SAM" id="MobiDB-lite"/>
    </source>
</evidence>